<comment type="caution">
    <text evidence="7">The sequence shown here is derived from an EMBL/GenBank/DDBJ whole genome shotgun (WGS) entry which is preliminary data.</text>
</comment>
<evidence type="ECO:0008006" key="8">
    <source>
        <dbReference type="Google" id="ProtNLM"/>
    </source>
</evidence>
<dbReference type="PANTHER" id="PTHR30086:SF20">
    <property type="entry name" value="ARGININE EXPORTER PROTEIN ARGO-RELATED"/>
    <property type="match status" value="1"/>
</dbReference>
<dbReference type="InterPro" id="IPR001123">
    <property type="entry name" value="LeuE-type"/>
</dbReference>
<name>A0A644X1B6_9ZZZZ</name>
<evidence type="ECO:0000256" key="4">
    <source>
        <dbReference type="ARBA" id="ARBA00022989"/>
    </source>
</evidence>
<dbReference type="Pfam" id="PF01810">
    <property type="entry name" value="LysE"/>
    <property type="match status" value="1"/>
</dbReference>
<evidence type="ECO:0000256" key="6">
    <source>
        <dbReference type="SAM" id="Phobius"/>
    </source>
</evidence>
<feature type="transmembrane region" description="Helical" evidence="6">
    <location>
        <begin position="192"/>
        <end position="214"/>
    </location>
</feature>
<sequence length="215" mass="23684">MIAEMLGIFIEGIVLGLVLSITLGPAFFTIIQTSIDRGFRSALLVAVGVAVSDLFIISISYLGLSAVIETGKNQIYAGIVGGIILVMYGVYTFYKKPEVLKRRTSIAKNPARNVKPITFLAKGFFLNIANPFIILFWLTIIGYISQIAEYGKLEETAVVFLAGTILTVFSMDVLKSFVGYKIKKYLKPRIQLLINRIVGISLVVFGIVLIIRLIL</sequence>
<comment type="subcellular location">
    <subcellularLocation>
        <location evidence="1">Cell membrane</location>
        <topology evidence="1">Multi-pass membrane protein</topology>
    </subcellularLocation>
</comment>
<feature type="transmembrane region" description="Helical" evidence="6">
    <location>
        <begin position="75"/>
        <end position="94"/>
    </location>
</feature>
<protein>
    <recommendedName>
        <fullName evidence="8">Homoserine/homoserine lactone efflux protein</fullName>
    </recommendedName>
</protein>
<evidence type="ECO:0000256" key="3">
    <source>
        <dbReference type="ARBA" id="ARBA00022692"/>
    </source>
</evidence>
<dbReference type="EMBL" id="VSSQ01001409">
    <property type="protein sequence ID" value="MPM08083.1"/>
    <property type="molecule type" value="Genomic_DNA"/>
</dbReference>
<dbReference type="GO" id="GO:0005886">
    <property type="term" value="C:plasma membrane"/>
    <property type="evidence" value="ECO:0007669"/>
    <property type="project" value="UniProtKB-SubCell"/>
</dbReference>
<keyword evidence="3 6" id="KW-0812">Transmembrane</keyword>
<gene>
    <name evidence="7" type="ORF">SDC9_54395</name>
</gene>
<proteinExistence type="predicted"/>
<feature type="transmembrane region" description="Helical" evidence="6">
    <location>
        <begin position="157"/>
        <end position="180"/>
    </location>
</feature>
<reference evidence="7" key="1">
    <citation type="submission" date="2019-08" db="EMBL/GenBank/DDBJ databases">
        <authorList>
            <person name="Kucharzyk K."/>
            <person name="Murdoch R.W."/>
            <person name="Higgins S."/>
            <person name="Loffler F."/>
        </authorList>
    </citation>
    <scope>NUCLEOTIDE SEQUENCE</scope>
</reference>
<dbReference type="AlphaFoldDB" id="A0A644X1B6"/>
<evidence type="ECO:0000256" key="5">
    <source>
        <dbReference type="ARBA" id="ARBA00023136"/>
    </source>
</evidence>
<organism evidence="7">
    <name type="scientific">bioreactor metagenome</name>
    <dbReference type="NCBI Taxonomy" id="1076179"/>
    <lineage>
        <taxon>unclassified sequences</taxon>
        <taxon>metagenomes</taxon>
        <taxon>ecological metagenomes</taxon>
    </lineage>
</organism>
<feature type="transmembrane region" description="Helical" evidence="6">
    <location>
        <begin position="124"/>
        <end position="145"/>
    </location>
</feature>
<dbReference type="GO" id="GO:0015171">
    <property type="term" value="F:amino acid transmembrane transporter activity"/>
    <property type="evidence" value="ECO:0007669"/>
    <property type="project" value="TreeGrafter"/>
</dbReference>
<dbReference type="PANTHER" id="PTHR30086">
    <property type="entry name" value="ARGININE EXPORTER PROTEIN ARGO"/>
    <property type="match status" value="1"/>
</dbReference>
<accession>A0A644X1B6</accession>
<keyword evidence="5 6" id="KW-0472">Membrane</keyword>
<evidence type="ECO:0000256" key="1">
    <source>
        <dbReference type="ARBA" id="ARBA00004651"/>
    </source>
</evidence>
<evidence type="ECO:0000313" key="7">
    <source>
        <dbReference type="EMBL" id="MPM08083.1"/>
    </source>
</evidence>
<keyword evidence="4 6" id="KW-1133">Transmembrane helix</keyword>
<keyword evidence="2" id="KW-1003">Cell membrane</keyword>
<feature type="transmembrane region" description="Helical" evidence="6">
    <location>
        <begin position="43"/>
        <end position="63"/>
    </location>
</feature>
<evidence type="ECO:0000256" key="2">
    <source>
        <dbReference type="ARBA" id="ARBA00022475"/>
    </source>
</evidence>
<feature type="transmembrane region" description="Helical" evidence="6">
    <location>
        <begin position="6"/>
        <end position="31"/>
    </location>
</feature>